<dbReference type="RefSeq" id="WP_308452646.1">
    <property type="nucleotide sequence ID" value="NZ_JAJEQR010000005.1"/>
</dbReference>
<comment type="caution">
    <text evidence="2">The sequence shown here is derived from an EMBL/GenBank/DDBJ whole genome shotgun (WGS) entry which is preliminary data.</text>
</comment>
<gene>
    <name evidence="2" type="ORF">LKD81_02415</name>
</gene>
<keyword evidence="1" id="KW-0732">Signal</keyword>
<feature type="chain" id="PRO_5041919513" evidence="1">
    <location>
        <begin position="26"/>
        <end position="295"/>
    </location>
</feature>
<sequence>MIHFIKKKYLYAAAAVLTLCLGLTACGEKEDNTSKIDLADGTYTAEFTTDSSMFHVNEAYDNKGTLTVKDGQATIHVTLQSKKILNLFPGTAEDAQKDGAQLLEPTTDTVDYGDGDIDEAYGFDVPVPALDEEFDLALIGNKGVWYDHKVKVSNPQPYEESETTASAETTEAAADASEAEATTEAASAEALSDGTYMISLDFEGGSGKASIISPAKVTITNGEAIATVEWSSPNYDYMIVNGEKYLPVNTEGNSVFEIPVVLDEPVDVIGDTVAMSKPHEIEYTLTFHSETATAE</sequence>
<name>A0AAE3E817_9FIRM</name>
<keyword evidence="3" id="KW-1185">Reference proteome</keyword>
<reference evidence="2" key="1">
    <citation type="submission" date="2021-10" db="EMBL/GenBank/DDBJ databases">
        <title>Anaerobic single-cell dispensing facilitates the cultivation of human gut bacteria.</title>
        <authorList>
            <person name="Afrizal A."/>
        </authorList>
    </citation>
    <scope>NUCLEOTIDE SEQUENCE</scope>
    <source>
        <strain evidence="2">CLA-AA-H215</strain>
    </source>
</reference>
<feature type="signal peptide" evidence="1">
    <location>
        <begin position="1"/>
        <end position="25"/>
    </location>
</feature>
<organism evidence="2 3">
    <name type="scientific">Hominifimenecus microfluidus</name>
    <dbReference type="NCBI Taxonomy" id="2885348"/>
    <lineage>
        <taxon>Bacteria</taxon>
        <taxon>Bacillati</taxon>
        <taxon>Bacillota</taxon>
        <taxon>Clostridia</taxon>
        <taxon>Lachnospirales</taxon>
        <taxon>Lachnospiraceae</taxon>
        <taxon>Hominifimenecus</taxon>
    </lineage>
</organism>
<evidence type="ECO:0000313" key="2">
    <source>
        <dbReference type="EMBL" id="MCC2229859.1"/>
    </source>
</evidence>
<evidence type="ECO:0000313" key="3">
    <source>
        <dbReference type="Proteomes" id="UP001198182"/>
    </source>
</evidence>
<dbReference type="EMBL" id="JAJEQR010000005">
    <property type="protein sequence ID" value="MCC2229859.1"/>
    <property type="molecule type" value="Genomic_DNA"/>
</dbReference>
<dbReference type="InterPro" id="IPR037250">
    <property type="entry name" value="NEAT_dom_sf"/>
</dbReference>
<protein>
    <submittedName>
        <fullName evidence="2">Iron transporter</fullName>
    </submittedName>
</protein>
<dbReference type="PROSITE" id="PS51257">
    <property type="entry name" value="PROKAR_LIPOPROTEIN"/>
    <property type="match status" value="1"/>
</dbReference>
<dbReference type="AlphaFoldDB" id="A0AAE3E817"/>
<dbReference type="Gene3D" id="2.60.40.1850">
    <property type="match status" value="1"/>
</dbReference>
<accession>A0AAE3E817</accession>
<dbReference type="Proteomes" id="UP001198182">
    <property type="component" value="Unassembled WGS sequence"/>
</dbReference>
<evidence type="ECO:0000256" key="1">
    <source>
        <dbReference type="SAM" id="SignalP"/>
    </source>
</evidence>
<proteinExistence type="predicted"/>